<evidence type="ECO:0000256" key="1">
    <source>
        <dbReference type="ARBA" id="ARBA00022490"/>
    </source>
</evidence>
<dbReference type="PANTHER" id="PTHR43864">
    <property type="entry name" value="HYPOXANTHINE/GUANINE PHOSPHORIBOSYLTRANSFERASE"/>
    <property type="match status" value="1"/>
</dbReference>
<feature type="binding site" evidence="5">
    <location>
        <position position="162"/>
    </location>
    <ligand>
        <name>xanthine</name>
        <dbReference type="ChEBI" id="CHEBI:17712"/>
    </ligand>
</feature>
<keyword evidence="3 5" id="KW-0808">Transferase</keyword>
<accession>A0A0S6UBT2</accession>
<comment type="subunit">
    <text evidence="5">Homodimer.</text>
</comment>
<organism evidence="7">
    <name type="scientific">Moorella thermoacetica Y72</name>
    <dbReference type="NCBI Taxonomy" id="1325331"/>
    <lineage>
        <taxon>Bacteria</taxon>
        <taxon>Bacillati</taxon>
        <taxon>Bacillota</taxon>
        <taxon>Clostridia</taxon>
        <taxon>Neomoorellales</taxon>
        <taxon>Neomoorellaceae</taxon>
        <taxon>Neomoorella</taxon>
    </lineage>
</organism>
<dbReference type="GO" id="GO:0000310">
    <property type="term" value="F:xanthine phosphoribosyltransferase activity"/>
    <property type="evidence" value="ECO:0007669"/>
    <property type="project" value="UniProtKB-UniRule"/>
</dbReference>
<evidence type="ECO:0000313" key="7">
    <source>
        <dbReference type="EMBL" id="GAF26426.1"/>
    </source>
</evidence>
<evidence type="ECO:0000256" key="4">
    <source>
        <dbReference type="ARBA" id="ARBA00022726"/>
    </source>
</evidence>
<comment type="subcellular location">
    <subcellularLocation>
        <location evidence="5">Cytoplasm</location>
    </subcellularLocation>
</comment>
<gene>
    <name evidence="5" type="primary">xpt</name>
    <name evidence="7" type="ORF">MTY_1766</name>
</gene>
<dbReference type="GO" id="GO:0005737">
    <property type="term" value="C:cytoplasm"/>
    <property type="evidence" value="ECO:0007669"/>
    <property type="project" value="UniProtKB-SubCell"/>
</dbReference>
<keyword evidence="1 5" id="KW-0963">Cytoplasm</keyword>
<comment type="pathway">
    <text evidence="5">Purine metabolism; XMP biosynthesis via salvage pathway; XMP from xanthine: step 1/1.</text>
</comment>
<protein>
    <recommendedName>
        <fullName evidence="5 6">Xanthine phosphoribosyltransferase</fullName>
        <shortName evidence="5">XPRTase</shortName>
        <ecNumber evidence="5 6">2.4.2.22</ecNumber>
    </recommendedName>
</protein>
<dbReference type="InterPro" id="IPR029057">
    <property type="entry name" value="PRTase-like"/>
</dbReference>
<feature type="binding site" evidence="5">
    <location>
        <begin position="134"/>
        <end position="138"/>
    </location>
    <ligand>
        <name>5-phospho-alpha-D-ribose 1-diphosphate</name>
        <dbReference type="ChEBI" id="CHEBI:58017"/>
    </ligand>
</feature>
<dbReference type="GO" id="GO:0046110">
    <property type="term" value="P:xanthine metabolic process"/>
    <property type="evidence" value="ECO:0007669"/>
    <property type="project" value="UniProtKB-UniRule"/>
</dbReference>
<dbReference type="UniPathway" id="UPA00602">
    <property type="reaction ID" value="UER00658"/>
</dbReference>
<feature type="binding site" evidence="5">
    <location>
        <position position="26"/>
    </location>
    <ligand>
        <name>xanthine</name>
        <dbReference type="ChEBI" id="CHEBI:17712"/>
    </ligand>
</feature>
<dbReference type="CDD" id="cd06223">
    <property type="entry name" value="PRTases_typeI"/>
    <property type="match status" value="1"/>
</dbReference>
<dbReference type="InterPro" id="IPR050118">
    <property type="entry name" value="Pur/Pyrimidine_PRTase"/>
</dbReference>
<dbReference type="NCBIfam" id="TIGR01744">
    <property type="entry name" value="XPRTase"/>
    <property type="match status" value="1"/>
</dbReference>
<evidence type="ECO:0000256" key="6">
    <source>
        <dbReference type="NCBIfam" id="TIGR01744"/>
    </source>
</evidence>
<keyword evidence="4 5" id="KW-0660">Purine salvage</keyword>
<dbReference type="GO" id="GO:0006166">
    <property type="term" value="P:purine ribonucleoside salvage"/>
    <property type="evidence" value="ECO:0007669"/>
    <property type="project" value="UniProtKB-KW"/>
</dbReference>
<evidence type="ECO:0000256" key="5">
    <source>
        <dbReference type="HAMAP-Rule" id="MF_01184"/>
    </source>
</evidence>
<dbReference type="RefSeq" id="WP_025774139.1">
    <property type="nucleotide sequence ID" value="NZ_DF238840.1"/>
</dbReference>
<evidence type="ECO:0000256" key="3">
    <source>
        <dbReference type="ARBA" id="ARBA00022679"/>
    </source>
</evidence>
<feature type="binding site" evidence="5">
    <location>
        <position position="33"/>
    </location>
    <ligand>
        <name>xanthine</name>
        <dbReference type="ChEBI" id="CHEBI:17712"/>
    </ligand>
</feature>
<sequence length="196" mass="21018">MVALSVVELLKEKIRQEGRVISDDVLKVDSFLNHQIDPVLMLKVGEEFARRFAGSAITKVLTVEASGIAVALMTGLSLKVPVVFAKKKQPSTMDGETYCGRVRSYTKEEVIDIVVAGSYLGPEDRVLIIDDFLASGEAARGLLKIITQAGATLVGVGTVIEKVFQTGGEALRDQGIRVESLVQIGSLAGGQIEFLN</sequence>
<dbReference type="InterPro" id="IPR010079">
    <property type="entry name" value="Xanthine_PRibTrfase"/>
</dbReference>
<comment type="function">
    <text evidence="5">Converts the preformed base xanthine, a product of nucleic acid breakdown, to xanthosine 5'-monophosphate (XMP), so it can be reused for RNA or DNA synthesis.</text>
</comment>
<evidence type="ECO:0000256" key="2">
    <source>
        <dbReference type="ARBA" id="ARBA00022676"/>
    </source>
</evidence>
<dbReference type="NCBIfam" id="NF006671">
    <property type="entry name" value="PRK09219.1"/>
    <property type="match status" value="1"/>
</dbReference>
<reference evidence="7" key="1">
    <citation type="journal article" date="2014" name="Gene">
        <title>Genome-guided analysis of transformation efficiency and carbon dioxide assimilation by Moorella thermoacetica Y72.</title>
        <authorList>
            <person name="Tsukahara K."/>
            <person name="Kita A."/>
            <person name="Nakashimada Y."/>
            <person name="Hoshino T."/>
            <person name="Murakami K."/>
        </authorList>
    </citation>
    <scope>NUCLEOTIDE SEQUENCE [LARGE SCALE GENOMIC DNA]</scope>
    <source>
        <strain evidence="7">Y72</strain>
    </source>
</reference>
<dbReference type="EMBL" id="DF238840">
    <property type="protein sequence ID" value="GAF26426.1"/>
    <property type="molecule type" value="Genomic_DNA"/>
</dbReference>
<keyword evidence="2 5" id="KW-0328">Glycosyltransferase</keyword>
<comment type="catalytic activity">
    <reaction evidence="5">
        <text>XMP + diphosphate = xanthine + 5-phospho-alpha-D-ribose 1-diphosphate</text>
        <dbReference type="Rhea" id="RHEA:10800"/>
        <dbReference type="ChEBI" id="CHEBI:17712"/>
        <dbReference type="ChEBI" id="CHEBI:33019"/>
        <dbReference type="ChEBI" id="CHEBI:57464"/>
        <dbReference type="ChEBI" id="CHEBI:58017"/>
        <dbReference type="EC" id="2.4.2.22"/>
    </reaction>
</comment>
<dbReference type="InterPro" id="IPR000836">
    <property type="entry name" value="PRTase_dom"/>
</dbReference>
<name>A0A0S6UBT2_NEOTH</name>
<dbReference type="HAMAP" id="MF_01184">
    <property type="entry name" value="XPRTase"/>
    <property type="match status" value="1"/>
</dbReference>
<dbReference type="SUPFAM" id="SSF53271">
    <property type="entry name" value="PRTase-like"/>
    <property type="match status" value="1"/>
</dbReference>
<dbReference type="GO" id="GO:0032265">
    <property type="term" value="P:XMP salvage"/>
    <property type="evidence" value="ECO:0007669"/>
    <property type="project" value="UniProtKB-UniRule"/>
</dbReference>
<dbReference type="PANTHER" id="PTHR43864:SF1">
    <property type="entry name" value="XANTHINE PHOSPHORIBOSYLTRANSFERASE"/>
    <property type="match status" value="1"/>
</dbReference>
<proteinExistence type="inferred from homology"/>
<dbReference type="Proteomes" id="UP000063718">
    <property type="component" value="Unassembled WGS sequence"/>
</dbReference>
<dbReference type="Gene3D" id="3.40.50.2020">
    <property type="match status" value="1"/>
</dbReference>
<comment type="similarity">
    <text evidence="5">Belongs to the purine/pyrimidine phosphoribosyltransferase family. Xpt subfamily.</text>
</comment>
<dbReference type="AlphaFoldDB" id="A0A0S6UBT2"/>
<dbReference type="EC" id="2.4.2.22" evidence="5 6"/>